<dbReference type="RefSeq" id="WP_289502602.1">
    <property type="nucleotide sequence ID" value="NZ_CP116805.1"/>
</dbReference>
<accession>A0AAE9XS92</accession>
<proteinExistence type="predicted"/>
<dbReference type="CDD" id="cd02116">
    <property type="entry name" value="ACT"/>
    <property type="match status" value="1"/>
</dbReference>
<evidence type="ECO:0000259" key="1">
    <source>
        <dbReference type="PROSITE" id="PS51671"/>
    </source>
</evidence>
<dbReference type="EMBL" id="CP116805">
    <property type="protein sequence ID" value="WCL53090.1"/>
    <property type="molecule type" value="Genomic_DNA"/>
</dbReference>
<dbReference type="PANTHER" id="PTHR34875:SF6">
    <property type="entry name" value="UPF0237 PROTEIN MJ1558"/>
    <property type="match status" value="1"/>
</dbReference>
<dbReference type="Pfam" id="PF01842">
    <property type="entry name" value="ACT"/>
    <property type="match status" value="1"/>
</dbReference>
<protein>
    <submittedName>
        <fullName evidence="2">ACT domain-containing protein</fullName>
    </submittedName>
</protein>
<dbReference type="InterPro" id="IPR050990">
    <property type="entry name" value="UPF0237/GcvR_regulator"/>
</dbReference>
<sequence length="192" mass="20496">MSNTQGQERVSSNLLISIIGRDRVGVVSAVSSYLFEIGANLADSAYAVLGQGFEFSCVAEFATLTTPEEVQEGLAALDLLEGARIAVTSFPFNLTRDDSGTITHVIEVKGGDRPGLVARISEVLVDYDANIVRMNSRRIETEAGFDYRTRFAVNVPAARATALESALYNTAGSLRLLCVMEPVSVATVAATD</sequence>
<dbReference type="KEGG" id="gso:PH603_11120"/>
<name>A0AAE9XS92_9PROT</name>
<dbReference type="PANTHER" id="PTHR34875">
    <property type="entry name" value="UPF0237 PROTEIN MJ1558"/>
    <property type="match status" value="1"/>
</dbReference>
<evidence type="ECO:0000313" key="3">
    <source>
        <dbReference type="Proteomes" id="UP001217500"/>
    </source>
</evidence>
<dbReference type="PROSITE" id="PS51671">
    <property type="entry name" value="ACT"/>
    <property type="match status" value="1"/>
</dbReference>
<organism evidence="2 3">
    <name type="scientific">Gimibacter soli</name>
    <dbReference type="NCBI Taxonomy" id="3024400"/>
    <lineage>
        <taxon>Bacteria</taxon>
        <taxon>Pseudomonadati</taxon>
        <taxon>Pseudomonadota</taxon>
        <taxon>Alphaproteobacteria</taxon>
        <taxon>Kordiimonadales</taxon>
        <taxon>Temperatibacteraceae</taxon>
        <taxon>Gimibacter</taxon>
    </lineage>
</organism>
<feature type="domain" description="ACT" evidence="1">
    <location>
        <begin position="105"/>
        <end position="181"/>
    </location>
</feature>
<gene>
    <name evidence="2" type="ORF">PH603_11120</name>
</gene>
<reference evidence="2" key="1">
    <citation type="submission" date="2023-01" db="EMBL/GenBank/DDBJ databases">
        <title>The genome sequence of Kordiimonadaceae bacterium 6D33.</title>
        <authorList>
            <person name="Liu Y."/>
        </authorList>
    </citation>
    <scope>NUCLEOTIDE SEQUENCE</scope>
    <source>
        <strain evidence="2">6D33</strain>
    </source>
</reference>
<dbReference type="AlphaFoldDB" id="A0AAE9XS92"/>
<dbReference type="Proteomes" id="UP001217500">
    <property type="component" value="Chromosome"/>
</dbReference>
<dbReference type="Gene3D" id="3.30.70.260">
    <property type="match status" value="2"/>
</dbReference>
<dbReference type="InterPro" id="IPR002912">
    <property type="entry name" value="ACT_dom"/>
</dbReference>
<dbReference type="Pfam" id="PF13740">
    <property type="entry name" value="ACT_6"/>
    <property type="match status" value="1"/>
</dbReference>
<keyword evidence="3" id="KW-1185">Reference proteome</keyword>
<dbReference type="SUPFAM" id="SSF55021">
    <property type="entry name" value="ACT-like"/>
    <property type="match status" value="2"/>
</dbReference>
<dbReference type="InterPro" id="IPR045865">
    <property type="entry name" value="ACT-like_dom_sf"/>
</dbReference>
<evidence type="ECO:0000313" key="2">
    <source>
        <dbReference type="EMBL" id="WCL53090.1"/>
    </source>
</evidence>